<evidence type="ECO:0000313" key="3">
    <source>
        <dbReference type="Proteomes" id="UP001240643"/>
    </source>
</evidence>
<evidence type="ECO:0000313" key="2">
    <source>
        <dbReference type="EMBL" id="MDQ0514218.1"/>
    </source>
</evidence>
<organism evidence="2 3">
    <name type="scientific">Mycoplasmoides fastidiosum</name>
    <dbReference type="NCBI Taxonomy" id="92758"/>
    <lineage>
        <taxon>Bacteria</taxon>
        <taxon>Bacillati</taxon>
        <taxon>Mycoplasmatota</taxon>
        <taxon>Mycoplasmoidales</taxon>
        <taxon>Mycoplasmoidaceae</taxon>
        <taxon>Mycoplasmoides</taxon>
    </lineage>
</organism>
<name>A0ABU0LZW0_9BACT</name>
<reference evidence="2" key="1">
    <citation type="submission" date="2023-07" db="EMBL/GenBank/DDBJ databases">
        <title>Genomic Encyclopedia of Type Strains, Phase IV (KMG-IV): sequencing the most valuable type-strain genomes for metagenomic binning, comparative biology and taxonomic classification.</title>
        <authorList>
            <person name="Goeker M."/>
        </authorList>
    </citation>
    <scope>NUCLEOTIDE SEQUENCE [LARGE SCALE GENOMIC DNA]</scope>
    <source>
        <strain evidence="2">DSM 21204</strain>
    </source>
</reference>
<accession>A0ABU0LZW0</accession>
<feature type="chain" id="PRO_5046280921" description="Lipoprotein" evidence="1">
    <location>
        <begin position="28"/>
        <end position="480"/>
    </location>
</feature>
<dbReference type="PROSITE" id="PS51257">
    <property type="entry name" value="PROKAR_LIPOPROTEIN"/>
    <property type="match status" value="1"/>
</dbReference>
<evidence type="ECO:0000256" key="1">
    <source>
        <dbReference type="SAM" id="SignalP"/>
    </source>
</evidence>
<comment type="caution">
    <text evidence="2">The sequence shown here is derived from an EMBL/GenBank/DDBJ whole genome shotgun (WGS) entry which is preliminary data.</text>
</comment>
<keyword evidence="1" id="KW-0732">Signal</keyword>
<proteinExistence type="predicted"/>
<dbReference type="Proteomes" id="UP001240643">
    <property type="component" value="Unassembled WGS sequence"/>
</dbReference>
<evidence type="ECO:0008006" key="4">
    <source>
        <dbReference type="Google" id="ProtNLM"/>
    </source>
</evidence>
<dbReference type="EMBL" id="JAUSWO010000001">
    <property type="protein sequence ID" value="MDQ0514218.1"/>
    <property type="molecule type" value="Genomic_DNA"/>
</dbReference>
<gene>
    <name evidence="2" type="ORF">J2Z62_000656</name>
</gene>
<sequence length="480" mass="54504">MKKAFWKKPKLVLSFLIFGLTTPLVLAACGRSGGPVTRLVETTLFYKTKNQASQVVNNEYKLWTNYGDPENVSEYLFTDQNDTNKRVKLGELKNPLSIVQANFFSNLISGALKYQKYALVARANLLRNYYTYVNDQNNQVTAVLSDANAIQKYLGEPEALKKLNQATPAAAKQFLDYQFSFAEANVLNQGNGFAGGSPGIKFEVRSIYFDLGNLENIEFVTNQKGDQAFIKFTDPANTITNQTVTTLNVNNQPQELVRFNIQKSIYNYGFRLDNTGQYTEDPEVINNYFKISGNSNLIPPTLQHFQSTDFNVHLANYALWANVIKPVQQEGISSADAPEKILTNPNPNNLGWNNLVNQTKFYDDSLVKLSQELNPNKFFNPTSRVLIQNTYGYYIDQKVFFPNNRVINDFRQEIKAFNDGSENTFNWSGIRQLQVNDLLFSLFPDFEFSNNFDTVVAKSNAENWLSQTTVEETKNKIING</sequence>
<dbReference type="RefSeq" id="WP_256547093.1">
    <property type="nucleotide sequence ID" value="NZ_CP101809.1"/>
</dbReference>
<keyword evidence="3" id="KW-1185">Reference proteome</keyword>
<protein>
    <recommendedName>
        <fullName evidence="4">Lipoprotein</fullName>
    </recommendedName>
</protein>
<feature type="signal peptide" evidence="1">
    <location>
        <begin position="1"/>
        <end position="27"/>
    </location>
</feature>